<dbReference type="InterPro" id="IPR011684">
    <property type="entry name" value="NAB"/>
</dbReference>
<gene>
    <name evidence="6" type="ORF">ACJIZ3_009471</name>
</gene>
<dbReference type="EMBL" id="JBJXBP010000004">
    <property type="protein sequence ID" value="KAL3834735.1"/>
    <property type="molecule type" value="Genomic_DNA"/>
</dbReference>
<feature type="coiled-coil region" evidence="3">
    <location>
        <begin position="330"/>
        <end position="378"/>
    </location>
</feature>
<evidence type="ECO:0000256" key="1">
    <source>
        <dbReference type="ARBA" id="ARBA00023054"/>
    </source>
</evidence>
<evidence type="ECO:0000313" key="7">
    <source>
        <dbReference type="Proteomes" id="UP001634393"/>
    </source>
</evidence>
<evidence type="ECO:0000259" key="5">
    <source>
        <dbReference type="PROSITE" id="PS51774"/>
    </source>
</evidence>
<feature type="compositionally biased region" description="Low complexity" evidence="4">
    <location>
        <begin position="147"/>
        <end position="176"/>
    </location>
</feature>
<dbReference type="PANTHER" id="PTHR32258:SF14">
    <property type="entry name" value="GB|AAF19561.1"/>
    <property type="match status" value="1"/>
</dbReference>
<name>A0ABD3TDF7_9LAMI</name>
<evidence type="ECO:0000256" key="2">
    <source>
        <dbReference type="ARBA" id="ARBA00038006"/>
    </source>
</evidence>
<organism evidence="6 7">
    <name type="scientific">Penstemon smallii</name>
    <dbReference type="NCBI Taxonomy" id="265156"/>
    <lineage>
        <taxon>Eukaryota</taxon>
        <taxon>Viridiplantae</taxon>
        <taxon>Streptophyta</taxon>
        <taxon>Embryophyta</taxon>
        <taxon>Tracheophyta</taxon>
        <taxon>Spermatophyta</taxon>
        <taxon>Magnoliopsida</taxon>
        <taxon>eudicotyledons</taxon>
        <taxon>Gunneridae</taxon>
        <taxon>Pentapetalae</taxon>
        <taxon>asterids</taxon>
        <taxon>lamiids</taxon>
        <taxon>Lamiales</taxon>
        <taxon>Plantaginaceae</taxon>
        <taxon>Cheloneae</taxon>
        <taxon>Penstemon</taxon>
    </lineage>
</organism>
<dbReference type="Proteomes" id="UP001634393">
    <property type="component" value="Unassembled WGS sequence"/>
</dbReference>
<comment type="caution">
    <text evidence="6">The sequence shown here is derived from an EMBL/GenBank/DDBJ whole genome shotgun (WGS) entry which is preliminary data.</text>
</comment>
<proteinExistence type="inferred from homology"/>
<keyword evidence="7" id="KW-1185">Reference proteome</keyword>
<dbReference type="AlphaFoldDB" id="A0ABD3TDF7"/>
<dbReference type="Pfam" id="PF07765">
    <property type="entry name" value="KIP1"/>
    <property type="match status" value="1"/>
</dbReference>
<evidence type="ECO:0000313" key="6">
    <source>
        <dbReference type="EMBL" id="KAL3834735.1"/>
    </source>
</evidence>
<evidence type="ECO:0000256" key="4">
    <source>
        <dbReference type="SAM" id="MobiDB-lite"/>
    </source>
</evidence>
<accession>A0ABD3TDF7</accession>
<feature type="coiled-coil region" evidence="3">
    <location>
        <begin position="460"/>
        <end position="487"/>
    </location>
</feature>
<comment type="similarity">
    <text evidence="2">Belongs to the NET family.</text>
</comment>
<dbReference type="InterPro" id="IPR051861">
    <property type="entry name" value="NET_actin-binding_domain"/>
</dbReference>
<dbReference type="PROSITE" id="PS51774">
    <property type="entry name" value="NAB"/>
    <property type="match status" value="1"/>
</dbReference>
<sequence length="530" mass="60965">MKNEVQSTNLPWWNSHISQKNTEWLAENVKVVDDSVKEMLLLIKQDGDISIENDLSNLMKPQLLAHINEISHRHHMLADHYSKLTGELRSHIQSETEMENHEGTIFCSQQNPSFQTPAKKLEMHNVEGQVVSSDISLNSGGGISDASFNEDSGSSAFSSDSDSESFNSRSNERPSSQPSGKMRVAKSEDYEMLLRRVSDYEEELKVSNQKLKFAEEEIAKLKSQLQNNEEVFVKMGSIESQLVSAKNQIKLQEADIDLENKKSLILQGKIVELEANFQSEKRQVLELQESVNKYKAELLNRDLEIQKLSAEIQDATGNFALEKWQLESCISKLSERLTFHEARTEELQMESESLTDEIKKHESRKVEMEREQKAINLKWQNEVEFFKAELCKKNVLMNTLNGDLDILKHKHDNLTVEKDGIIAKLQTLNAELSDRDNQIQLLEYNLQESHSENKRLTAVSESENMQKAQLKSRIDELEKELGMQRVMISERAEEKREAIRQLCFSLDHFRSAYEELRGTYVMCKRPTAVV</sequence>
<evidence type="ECO:0000256" key="3">
    <source>
        <dbReference type="SAM" id="Coils"/>
    </source>
</evidence>
<feature type="coiled-coil region" evidence="3">
    <location>
        <begin position="190"/>
        <end position="297"/>
    </location>
</feature>
<dbReference type="PANTHER" id="PTHR32258">
    <property type="entry name" value="PROTEIN NETWORKED 4A"/>
    <property type="match status" value="1"/>
</dbReference>
<protein>
    <recommendedName>
        <fullName evidence="5">NAB domain-containing protein</fullName>
    </recommendedName>
</protein>
<feature type="region of interest" description="Disordered" evidence="4">
    <location>
        <begin position="142"/>
        <end position="187"/>
    </location>
</feature>
<feature type="domain" description="NAB" evidence="5">
    <location>
        <begin position="9"/>
        <end position="88"/>
    </location>
</feature>
<keyword evidence="1 3" id="KW-0175">Coiled coil</keyword>
<reference evidence="6 7" key="1">
    <citation type="submission" date="2024-12" db="EMBL/GenBank/DDBJ databases">
        <title>The unique morphological basis and parallel evolutionary history of personate flowers in Penstemon.</title>
        <authorList>
            <person name="Depatie T.H."/>
            <person name="Wessinger C.A."/>
        </authorList>
    </citation>
    <scope>NUCLEOTIDE SEQUENCE [LARGE SCALE GENOMIC DNA]</scope>
    <source>
        <strain evidence="6">WTNN_2</strain>
        <tissue evidence="6">Leaf</tissue>
    </source>
</reference>